<evidence type="ECO:0000313" key="2">
    <source>
        <dbReference type="Proteomes" id="UP000070700"/>
    </source>
</evidence>
<sequence>MRMLQTVLWHQWSGSNPICNQILSEIQNSLGHLCDSLLSGSIFISAPTQLCQRGSTRPHLPTDHSIVDLLAPERRSNTYYPCRFRGCEVGGEIVVVDTLPGLVWCTPRSTISSKVEICQPVNSVRVDHHVISRIVRYPAAETAVQTPGS</sequence>
<reference evidence="1 2" key="1">
    <citation type="submission" date="2015-10" db="EMBL/GenBank/DDBJ databases">
        <title>Full genome of DAOMC 229536 Phialocephala scopiformis, a fungal endophyte of spruce producing the potent anti-insectan compound rugulosin.</title>
        <authorList>
            <consortium name="DOE Joint Genome Institute"/>
            <person name="Walker A.K."/>
            <person name="Frasz S.L."/>
            <person name="Seifert K.A."/>
            <person name="Miller J.D."/>
            <person name="Mondo S.J."/>
            <person name="Labutti K."/>
            <person name="Lipzen A."/>
            <person name="Dockter R."/>
            <person name="Kennedy M."/>
            <person name="Grigoriev I.V."/>
            <person name="Spatafora J.W."/>
        </authorList>
    </citation>
    <scope>NUCLEOTIDE SEQUENCE [LARGE SCALE GENOMIC DNA]</scope>
    <source>
        <strain evidence="1 2">CBS 120377</strain>
    </source>
</reference>
<name>A0A132B4I7_MOLSC</name>
<organism evidence="1 2">
    <name type="scientific">Mollisia scopiformis</name>
    <name type="common">Conifer needle endophyte fungus</name>
    <name type="synonym">Phialocephala scopiformis</name>
    <dbReference type="NCBI Taxonomy" id="149040"/>
    <lineage>
        <taxon>Eukaryota</taxon>
        <taxon>Fungi</taxon>
        <taxon>Dikarya</taxon>
        <taxon>Ascomycota</taxon>
        <taxon>Pezizomycotina</taxon>
        <taxon>Leotiomycetes</taxon>
        <taxon>Helotiales</taxon>
        <taxon>Mollisiaceae</taxon>
        <taxon>Mollisia</taxon>
    </lineage>
</organism>
<evidence type="ECO:0000313" key="1">
    <source>
        <dbReference type="EMBL" id="KUJ06577.1"/>
    </source>
</evidence>
<protein>
    <submittedName>
        <fullName evidence="1">Uncharacterized protein</fullName>
    </submittedName>
</protein>
<dbReference type="AlphaFoldDB" id="A0A132B4I7"/>
<keyword evidence="2" id="KW-1185">Reference proteome</keyword>
<gene>
    <name evidence="1" type="ORF">LY89DRAFT_405958</name>
</gene>
<dbReference type="Proteomes" id="UP000070700">
    <property type="component" value="Unassembled WGS sequence"/>
</dbReference>
<dbReference type="RefSeq" id="XP_018060932.1">
    <property type="nucleotide sequence ID" value="XM_018207297.1"/>
</dbReference>
<dbReference type="KEGG" id="psco:LY89DRAFT_405958"/>
<dbReference type="InParanoid" id="A0A132B4I7"/>
<dbReference type="GeneID" id="28817023"/>
<dbReference type="EMBL" id="KQ947445">
    <property type="protein sequence ID" value="KUJ06577.1"/>
    <property type="molecule type" value="Genomic_DNA"/>
</dbReference>
<accession>A0A132B4I7</accession>
<proteinExistence type="predicted"/>